<sequence length="77" mass="8814">MQYEILVSKTSFSMHQDTNDYYGRPQGADEDLEAKVNQYIADGWRPQGGVSTVMLREDSQGDSKYTVIQQYQAMVKD</sequence>
<protein>
    <recommendedName>
        <fullName evidence="3">DUF1737 domain-containing protein</fullName>
    </recommendedName>
</protein>
<evidence type="ECO:0008006" key="3">
    <source>
        <dbReference type="Google" id="ProtNLM"/>
    </source>
</evidence>
<dbReference type="EMBL" id="BAABWN010000005">
    <property type="protein sequence ID" value="GAA6167990.1"/>
    <property type="molecule type" value="Genomic_DNA"/>
</dbReference>
<evidence type="ECO:0000313" key="1">
    <source>
        <dbReference type="EMBL" id="GAA6167990.1"/>
    </source>
</evidence>
<dbReference type="Proteomes" id="UP001465153">
    <property type="component" value="Unassembled WGS sequence"/>
</dbReference>
<proteinExistence type="predicted"/>
<reference evidence="1 2" key="1">
    <citation type="submission" date="2024-04" db="EMBL/GenBank/DDBJ databases">
        <title>Draft genome sequence of Sessilibacter corallicola NBRC 116591.</title>
        <authorList>
            <person name="Miyakawa T."/>
            <person name="Kusuya Y."/>
            <person name="Miura T."/>
        </authorList>
    </citation>
    <scope>NUCLEOTIDE SEQUENCE [LARGE SCALE GENOMIC DNA]</scope>
    <source>
        <strain evidence="1 2">KU-00831-HH</strain>
    </source>
</reference>
<evidence type="ECO:0000313" key="2">
    <source>
        <dbReference type="Proteomes" id="UP001465153"/>
    </source>
</evidence>
<keyword evidence="2" id="KW-1185">Reference proteome</keyword>
<organism evidence="1 2">
    <name type="scientific">Sessilibacter corallicola</name>
    <dbReference type="NCBI Taxonomy" id="2904075"/>
    <lineage>
        <taxon>Bacteria</taxon>
        <taxon>Pseudomonadati</taxon>
        <taxon>Pseudomonadota</taxon>
        <taxon>Gammaproteobacteria</taxon>
        <taxon>Cellvibrionales</taxon>
        <taxon>Cellvibrionaceae</taxon>
        <taxon>Sessilibacter</taxon>
    </lineage>
</organism>
<comment type="caution">
    <text evidence="1">The sequence shown here is derived from an EMBL/GenBank/DDBJ whole genome shotgun (WGS) entry which is preliminary data.</text>
</comment>
<accession>A0ABQ0A8L2</accession>
<name>A0ABQ0A8L2_9GAMM</name>
<gene>
    <name evidence="1" type="ORF">NBRC116591_18010</name>
</gene>